<dbReference type="GO" id="GO:0016539">
    <property type="term" value="P:intein-mediated protein splicing"/>
    <property type="evidence" value="ECO:0007669"/>
    <property type="project" value="InterPro"/>
</dbReference>
<feature type="compositionally biased region" description="Polar residues" evidence="1">
    <location>
        <begin position="242"/>
        <end position="258"/>
    </location>
</feature>
<feature type="region of interest" description="Disordered" evidence="1">
    <location>
        <begin position="312"/>
        <end position="331"/>
    </location>
</feature>
<feature type="compositionally biased region" description="Low complexity" evidence="1">
    <location>
        <begin position="345"/>
        <end position="369"/>
    </location>
</feature>
<dbReference type="EMBL" id="LR586016">
    <property type="protein sequence ID" value="VIP00798.1"/>
    <property type="molecule type" value="Genomic_DNA"/>
</dbReference>
<feature type="region of interest" description="Disordered" evidence="1">
    <location>
        <begin position="154"/>
        <end position="174"/>
    </location>
</feature>
<dbReference type="CDD" id="cd00081">
    <property type="entry name" value="Hint"/>
    <property type="match status" value="1"/>
</dbReference>
<proteinExistence type="predicted"/>
<dbReference type="Pfam" id="PF14412">
    <property type="entry name" value="AHH"/>
    <property type="match status" value="1"/>
</dbReference>
<dbReference type="InterPro" id="IPR032871">
    <property type="entry name" value="AHH_dom_containing"/>
</dbReference>
<dbReference type="Gene3D" id="2.170.16.10">
    <property type="entry name" value="Hedgehog/Intein (Hint) domain"/>
    <property type="match status" value="1"/>
</dbReference>
<feature type="region of interest" description="Disordered" evidence="1">
    <location>
        <begin position="242"/>
        <end position="289"/>
    </location>
</feature>
<dbReference type="PROSITE" id="PS50817">
    <property type="entry name" value="INTEIN_N_TER"/>
    <property type="match status" value="1"/>
</dbReference>
<sequence length="1085" mass="114571">MTDGATSSLAFPSRRSSSGGLIPYLPRSMQQASSVLELPRFRRRVLGRLWEGDADGDLHVPHDHASGFGMLQKPGDKVPFIEIGLQKGLAGLLPDLGLLTRVVPFFSRDSGRDFLQANVPIGSIPSGPMGAAGWDYVESLASASGSASQRWDYTASGSSSSDYHNHTSNASSYSRGTSQWMRQIHLGSDTTWSEQYTITQSGSAVSITGQSSLTRNAWGDASGSSQASGVSGQWVRMQTASMSGTSFPDGTMSGTSFPDGTMSGSMSGSMSGTASGSSGSTSFTSGTTSGDGWYGTESTWNMTSNSQDHYRRETSWTATHGTGSSGWGSASMTNTSTHVWGSWQGSSNHTTTTTNYGGTSTSSSGWPGSGSYDQWQWNEGFGTEIWIGGYGGYGGYGSYGSYGWPGTTGLSPRIGSIPSGPMGAAGWGYVENSGSASGYLASGPSGSGSMSGTTSGSGASTQNIGYGGSGSSSAEAAAAGAAGAGMPGAVSPPPPLVDDRPFWQRVQDNFYDLVSDGAATKSWELDQRRKAAGIPIANDRPGVIPGAATFAAIQRYSDAVSARTRDWVTTLSVYAGAIQEGLSDGAVIATNELSRLPFNIFGYQGPLELEAKQLVDQNGGLYAWSQLSSRTGSMILHGVAGGVVLQTAVIPAASYVSTFLPCWAVLSAKITILGGVVGLTGWGIYSSVGSIIGGIQELKEGNKNDGWLKIADGTINLSLLGLGAYGFKSKSLSWETIKGWFRSCFTGETPILVEGGSKRIDEIRPGDRVLSRSEHDPASPTMYQQVEEVFVRTSSIIELTVSGRTIRTTREHPFWVVGAGWKPISEMTVGDQLLGLEQESVLVEKIVDTDQWETVYNFRVAEFHTYFVGGDEWGFSVWAHNTCYEIRQLADGRFGLFERATGNAVTLEGRAITANSPDGVRLLATDAAKIARSNISRSTVVGTLKRDAGGYVLNEQIVGGVAKNYEGHHLISLHLAENSGAMLRAAELGYNINRGSNGIALPSTLAESQASGLPYHGGKHLSVRHAGSADSFVKLKLDALDARVRAGTISDQELLSEIGLIEDATRVALRTNRLRLQSTDPHWKP</sequence>
<evidence type="ECO:0000256" key="1">
    <source>
        <dbReference type="SAM" id="MobiDB-lite"/>
    </source>
</evidence>
<dbReference type="InterPro" id="IPR036844">
    <property type="entry name" value="Hint_dom_sf"/>
</dbReference>
<dbReference type="AlphaFoldDB" id="A0A6C2YGZ9"/>
<feature type="compositionally biased region" description="Low complexity" evidence="1">
    <location>
        <begin position="260"/>
        <end position="289"/>
    </location>
</feature>
<keyword evidence="4" id="KW-1185">Reference proteome</keyword>
<evidence type="ECO:0000313" key="4">
    <source>
        <dbReference type="Proteomes" id="UP000464378"/>
    </source>
</evidence>
<reference evidence="3" key="1">
    <citation type="submission" date="2019-04" db="EMBL/GenBank/DDBJ databases">
        <authorList>
            <consortium name="Science for Life Laboratories"/>
        </authorList>
    </citation>
    <scope>NUCLEOTIDE SEQUENCE</scope>
    <source>
        <strain evidence="3">MBLW1</strain>
    </source>
</reference>
<name>A0A6C2YGZ9_9BACT</name>
<feature type="domain" description="Hint" evidence="2">
    <location>
        <begin position="742"/>
        <end position="837"/>
    </location>
</feature>
<feature type="region of interest" description="Disordered" evidence="1">
    <location>
        <begin position="338"/>
        <end position="369"/>
    </location>
</feature>
<dbReference type="InterPro" id="IPR003587">
    <property type="entry name" value="Hint_dom_N"/>
</dbReference>
<evidence type="ECO:0000259" key="2">
    <source>
        <dbReference type="SMART" id="SM00306"/>
    </source>
</evidence>
<dbReference type="Pfam" id="PF07591">
    <property type="entry name" value="PT-HINT"/>
    <property type="match status" value="1"/>
</dbReference>
<dbReference type="SUPFAM" id="SSF51294">
    <property type="entry name" value="Hedgehog/intein (Hint) domain"/>
    <property type="match status" value="1"/>
</dbReference>
<evidence type="ECO:0000313" key="3">
    <source>
        <dbReference type="EMBL" id="VIP00798.1"/>
    </source>
</evidence>
<dbReference type="KEGG" id="tim:GMBLW1_31620"/>
<dbReference type="SMART" id="SM00306">
    <property type="entry name" value="HintN"/>
    <property type="match status" value="1"/>
</dbReference>
<dbReference type="EMBL" id="LR593887">
    <property type="protein sequence ID" value="VTR97014.1"/>
    <property type="molecule type" value="Genomic_DNA"/>
</dbReference>
<gene>
    <name evidence="3" type="ORF">GMBLW1_31620</name>
</gene>
<dbReference type="InParanoid" id="A0A6C2YGZ9"/>
<dbReference type="Proteomes" id="UP000464378">
    <property type="component" value="Chromosome"/>
</dbReference>
<feature type="compositionally biased region" description="Polar residues" evidence="1">
    <location>
        <begin position="315"/>
        <end position="331"/>
    </location>
</feature>
<accession>A0A6C2YGZ9</accession>
<protein>
    <recommendedName>
        <fullName evidence="2">Hint domain-containing protein</fullName>
    </recommendedName>
</protein>
<dbReference type="InterPro" id="IPR006141">
    <property type="entry name" value="Intein_N"/>
</dbReference>
<organism evidence="3">
    <name type="scientific">Tuwongella immobilis</name>
    <dbReference type="NCBI Taxonomy" id="692036"/>
    <lineage>
        <taxon>Bacteria</taxon>
        <taxon>Pseudomonadati</taxon>
        <taxon>Planctomycetota</taxon>
        <taxon>Planctomycetia</taxon>
        <taxon>Gemmatales</taxon>
        <taxon>Gemmataceae</taxon>
        <taxon>Tuwongella</taxon>
    </lineage>
</organism>